<dbReference type="AlphaFoldDB" id="A0A9D4SSX8"/>
<dbReference type="VEuPathDB" id="VectorBase:RSAN_027493"/>
<comment type="subcellular location">
    <subcellularLocation>
        <location evidence="1">Mitochondrion</location>
    </subcellularLocation>
</comment>
<dbReference type="InterPro" id="IPR006933">
    <property type="entry name" value="HAP1_N"/>
</dbReference>
<dbReference type="EMBL" id="JABSTV010001252">
    <property type="protein sequence ID" value="KAH7947911.1"/>
    <property type="molecule type" value="Genomic_DNA"/>
</dbReference>
<reference evidence="6" key="1">
    <citation type="journal article" date="2020" name="Cell">
        <title>Large-Scale Comparative Analyses of Tick Genomes Elucidate Their Genetic Diversity and Vector Capacities.</title>
        <authorList>
            <consortium name="Tick Genome and Microbiome Consortium (TIGMIC)"/>
            <person name="Jia N."/>
            <person name="Wang J."/>
            <person name="Shi W."/>
            <person name="Du L."/>
            <person name="Sun Y."/>
            <person name="Zhan W."/>
            <person name="Jiang J.F."/>
            <person name="Wang Q."/>
            <person name="Zhang B."/>
            <person name="Ji P."/>
            <person name="Bell-Sakyi L."/>
            <person name="Cui X.M."/>
            <person name="Yuan T.T."/>
            <person name="Jiang B.G."/>
            <person name="Yang W.F."/>
            <person name="Lam T.T."/>
            <person name="Chang Q.C."/>
            <person name="Ding S.J."/>
            <person name="Wang X.J."/>
            <person name="Zhu J.G."/>
            <person name="Ruan X.D."/>
            <person name="Zhao L."/>
            <person name="Wei J.T."/>
            <person name="Ye R.Z."/>
            <person name="Que T.C."/>
            <person name="Du C.H."/>
            <person name="Zhou Y.H."/>
            <person name="Cheng J.X."/>
            <person name="Dai P.F."/>
            <person name="Guo W.B."/>
            <person name="Han X.H."/>
            <person name="Huang E.J."/>
            <person name="Li L.F."/>
            <person name="Wei W."/>
            <person name="Gao Y.C."/>
            <person name="Liu J.Z."/>
            <person name="Shao H.Z."/>
            <person name="Wang X."/>
            <person name="Wang C.C."/>
            <person name="Yang T.C."/>
            <person name="Huo Q.B."/>
            <person name="Li W."/>
            <person name="Chen H.Y."/>
            <person name="Chen S.E."/>
            <person name="Zhou L.G."/>
            <person name="Ni X.B."/>
            <person name="Tian J.H."/>
            <person name="Sheng Y."/>
            <person name="Liu T."/>
            <person name="Pan Y.S."/>
            <person name="Xia L.Y."/>
            <person name="Li J."/>
            <person name="Zhao F."/>
            <person name="Cao W.C."/>
        </authorList>
    </citation>
    <scope>NUCLEOTIDE SEQUENCE</scope>
    <source>
        <strain evidence="6">Rsan-2018</strain>
    </source>
</reference>
<comment type="caution">
    <text evidence="6">The sequence shown here is derived from an EMBL/GenBank/DDBJ whole genome shotgun (WGS) entry which is preliminary data.</text>
</comment>
<evidence type="ECO:0000313" key="6">
    <source>
        <dbReference type="EMBL" id="KAH7947911.1"/>
    </source>
</evidence>
<protein>
    <recommendedName>
        <fullName evidence="5">HAP1 N-terminal domain-containing protein</fullName>
    </recommendedName>
</protein>
<dbReference type="Pfam" id="PF04849">
    <property type="entry name" value="HAP1_N"/>
    <property type="match status" value="1"/>
</dbReference>
<feature type="domain" description="HAP1 N-terminal" evidence="5">
    <location>
        <begin position="15"/>
        <end position="132"/>
    </location>
</feature>
<reference evidence="6" key="2">
    <citation type="submission" date="2021-09" db="EMBL/GenBank/DDBJ databases">
        <authorList>
            <person name="Jia N."/>
            <person name="Wang J."/>
            <person name="Shi W."/>
            <person name="Du L."/>
            <person name="Sun Y."/>
            <person name="Zhan W."/>
            <person name="Jiang J."/>
            <person name="Wang Q."/>
            <person name="Zhang B."/>
            <person name="Ji P."/>
            <person name="Sakyi L.B."/>
            <person name="Cui X."/>
            <person name="Yuan T."/>
            <person name="Jiang B."/>
            <person name="Yang W."/>
            <person name="Lam T.T.-Y."/>
            <person name="Chang Q."/>
            <person name="Ding S."/>
            <person name="Wang X."/>
            <person name="Zhu J."/>
            <person name="Ruan X."/>
            <person name="Zhao L."/>
            <person name="Wei J."/>
            <person name="Que T."/>
            <person name="Du C."/>
            <person name="Cheng J."/>
            <person name="Dai P."/>
            <person name="Han X."/>
            <person name="Huang E."/>
            <person name="Gao Y."/>
            <person name="Liu J."/>
            <person name="Shao H."/>
            <person name="Ye R."/>
            <person name="Li L."/>
            <person name="Wei W."/>
            <person name="Wang X."/>
            <person name="Wang C."/>
            <person name="Huo Q."/>
            <person name="Li W."/>
            <person name="Guo W."/>
            <person name="Chen H."/>
            <person name="Chen S."/>
            <person name="Zhou L."/>
            <person name="Zhou L."/>
            <person name="Ni X."/>
            <person name="Tian J."/>
            <person name="Zhou Y."/>
            <person name="Sheng Y."/>
            <person name="Liu T."/>
            <person name="Pan Y."/>
            <person name="Xia L."/>
            <person name="Li J."/>
            <person name="Zhao F."/>
            <person name="Cao W."/>
        </authorList>
    </citation>
    <scope>NUCLEOTIDE SEQUENCE</scope>
    <source>
        <strain evidence="6">Rsan-2018</strain>
        <tissue evidence="6">Larvae</tissue>
    </source>
</reference>
<dbReference type="PANTHER" id="PTHR15751">
    <property type="entry name" value="TRAFFICKING KINESIN-BINDING PROTEIN"/>
    <property type="match status" value="1"/>
</dbReference>
<accession>A0A9D4SSX8</accession>
<feature type="coiled-coil region" evidence="4">
    <location>
        <begin position="79"/>
        <end position="106"/>
    </location>
</feature>
<evidence type="ECO:0000256" key="1">
    <source>
        <dbReference type="ARBA" id="ARBA00004173"/>
    </source>
</evidence>
<organism evidence="6 7">
    <name type="scientific">Rhipicephalus sanguineus</name>
    <name type="common">Brown dog tick</name>
    <name type="synonym">Ixodes sanguineus</name>
    <dbReference type="NCBI Taxonomy" id="34632"/>
    <lineage>
        <taxon>Eukaryota</taxon>
        <taxon>Metazoa</taxon>
        <taxon>Ecdysozoa</taxon>
        <taxon>Arthropoda</taxon>
        <taxon>Chelicerata</taxon>
        <taxon>Arachnida</taxon>
        <taxon>Acari</taxon>
        <taxon>Parasitiformes</taxon>
        <taxon>Ixodida</taxon>
        <taxon>Ixodoidea</taxon>
        <taxon>Ixodidae</taxon>
        <taxon>Rhipicephalinae</taxon>
        <taxon>Rhipicephalus</taxon>
        <taxon>Rhipicephalus</taxon>
    </lineage>
</organism>
<sequence length="132" mass="14678">MLHRYRAGNRPNALGDLVQKTCLGRAGGWAFLAHVVSGERVSQMTRTYSDPEALTRLLEEKERDLELAAHIGQGLLREKRELACRTDALEAELLQAQESLTQLRHELALKASLLQVYTAQEEADAALPSPTE</sequence>
<dbReference type="GO" id="GO:0048311">
    <property type="term" value="P:mitochondrion distribution"/>
    <property type="evidence" value="ECO:0007669"/>
    <property type="project" value="TreeGrafter"/>
</dbReference>
<evidence type="ECO:0000256" key="4">
    <source>
        <dbReference type="SAM" id="Coils"/>
    </source>
</evidence>
<dbReference type="GO" id="GO:0005739">
    <property type="term" value="C:mitochondrion"/>
    <property type="evidence" value="ECO:0007669"/>
    <property type="project" value="UniProtKB-SubCell"/>
</dbReference>
<dbReference type="SMART" id="SM01424">
    <property type="entry name" value="HAP1_N"/>
    <property type="match status" value="1"/>
</dbReference>
<evidence type="ECO:0000256" key="2">
    <source>
        <dbReference type="ARBA" id="ARBA00023054"/>
    </source>
</evidence>
<keyword evidence="3" id="KW-0496">Mitochondrion</keyword>
<evidence type="ECO:0000256" key="3">
    <source>
        <dbReference type="ARBA" id="ARBA00023128"/>
    </source>
</evidence>
<dbReference type="PANTHER" id="PTHR15751:SF12">
    <property type="entry name" value="TRAFFICKING KINESIN-BINDING PROTEIN MILT"/>
    <property type="match status" value="1"/>
</dbReference>
<gene>
    <name evidence="6" type="ORF">HPB52_016801</name>
</gene>
<dbReference type="InterPro" id="IPR051946">
    <property type="entry name" value="Intracell_Traff-Reg"/>
</dbReference>
<evidence type="ECO:0000259" key="5">
    <source>
        <dbReference type="SMART" id="SM01424"/>
    </source>
</evidence>
<dbReference type="GO" id="GO:0047496">
    <property type="term" value="P:vesicle transport along microtubule"/>
    <property type="evidence" value="ECO:0007669"/>
    <property type="project" value="TreeGrafter"/>
</dbReference>
<name>A0A9D4SSX8_RHISA</name>
<dbReference type="GO" id="GO:0006605">
    <property type="term" value="P:protein targeting"/>
    <property type="evidence" value="ECO:0007669"/>
    <property type="project" value="TreeGrafter"/>
</dbReference>
<proteinExistence type="predicted"/>
<dbReference type="GO" id="GO:0017022">
    <property type="term" value="F:myosin binding"/>
    <property type="evidence" value="ECO:0007669"/>
    <property type="project" value="TreeGrafter"/>
</dbReference>
<keyword evidence="7" id="KW-1185">Reference proteome</keyword>
<keyword evidence="2 4" id="KW-0175">Coiled coil</keyword>
<dbReference type="Proteomes" id="UP000821837">
    <property type="component" value="Chromosome 6"/>
</dbReference>
<dbReference type="GO" id="GO:0031410">
    <property type="term" value="C:cytoplasmic vesicle"/>
    <property type="evidence" value="ECO:0007669"/>
    <property type="project" value="TreeGrafter"/>
</dbReference>
<evidence type="ECO:0000313" key="7">
    <source>
        <dbReference type="Proteomes" id="UP000821837"/>
    </source>
</evidence>